<reference evidence="1 2" key="1">
    <citation type="submission" date="2015-12" db="EMBL/GenBank/DDBJ databases">
        <title>Draft genome sequence of Acidibacillus ferrooxidans ITV001, isolated from a chalcopyrite acid mine drainage site in Brazil.</title>
        <authorList>
            <person name="Dall'Agnol H."/>
            <person name="Nancucheo I."/>
            <person name="Johnson B."/>
            <person name="Oliveira R."/>
            <person name="Leite L."/>
            <person name="Pylro V."/>
            <person name="Nunes G.L."/>
            <person name="Tzotzos G."/>
            <person name="Fernandes G.R."/>
            <person name="Dutra J."/>
            <person name="Orellana S.C."/>
            <person name="Oliveira G."/>
        </authorList>
    </citation>
    <scope>NUCLEOTIDE SEQUENCE [LARGE SCALE GENOMIC DNA]</scope>
    <source>
        <strain evidence="2">ITV01</strain>
    </source>
</reference>
<evidence type="ECO:0000313" key="1">
    <source>
        <dbReference type="EMBL" id="KUO96726.1"/>
    </source>
</evidence>
<dbReference type="EMBL" id="LPVJ01000009">
    <property type="protein sequence ID" value="KUO96726.1"/>
    <property type="molecule type" value="Genomic_DNA"/>
</dbReference>
<evidence type="ECO:0000313" key="2">
    <source>
        <dbReference type="Proteomes" id="UP000053557"/>
    </source>
</evidence>
<proteinExistence type="predicted"/>
<name>A0A117SYC3_9BACL</name>
<gene>
    <name evidence="1" type="ORF">ATW55_07845</name>
</gene>
<accession>A0A117SYC3</accession>
<comment type="caution">
    <text evidence="1">The sequence shown here is derived from an EMBL/GenBank/DDBJ whole genome shotgun (WGS) entry which is preliminary data.</text>
</comment>
<dbReference type="AlphaFoldDB" id="A0A117SYC3"/>
<organism evidence="1 2">
    <name type="scientific">Ferroacidibacillus organovorans</name>
    <dbReference type="NCBI Taxonomy" id="1765683"/>
    <lineage>
        <taxon>Bacteria</taxon>
        <taxon>Bacillati</taxon>
        <taxon>Bacillota</taxon>
        <taxon>Bacilli</taxon>
        <taxon>Bacillales</taxon>
        <taxon>Alicyclobacillaceae</taxon>
        <taxon>Ferroacidibacillus</taxon>
    </lineage>
</organism>
<dbReference type="Proteomes" id="UP000053557">
    <property type="component" value="Unassembled WGS sequence"/>
</dbReference>
<sequence>MLRGRLCALAERRPEEMLFGLSPLSLLMKCCALHRTTGGTAEDIFFRPAMAMETVFFLFPGVWEDFLMMTKE</sequence>
<keyword evidence="2" id="KW-1185">Reference proteome</keyword>
<protein>
    <submittedName>
        <fullName evidence="1">Uncharacterized protein</fullName>
    </submittedName>
</protein>